<proteinExistence type="inferred from homology"/>
<evidence type="ECO:0000256" key="7">
    <source>
        <dbReference type="ARBA" id="ARBA00022963"/>
    </source>
</evidence>
<comment type="subcellular location">
    <subcellularLocation>
        <location evidence="1">Plastid</location>
        <location evidence="1">Chloroplast</location>
    </subcellularLocation>
</comment>
<keyword evidence="3" id="KW-0150">Chloroplast</keyword>
<dbReference type="SUPFAM" id="SSF53474">
    <property type="entry name" value="alpha/beta-Hydrolases"/>
    <property type="match status" value="1"/>
</dbReference>
<dbReference type="PANTHER" id="PTHR31403">
    <property type="entry name" value="PHOSPHOLIPASE A1-IBETA2, CHLOROPLASTIC"/>
    <property type="match status" value="1"/>
</dbReference>
<gene>
    <name evidence="11" type="ORF">KC19_9G148200</name>
</gene>
<keyword evidence="12" id="KW-1185">Reference proteome</keyword>
<comment type="caution">
    <text evidence="11">The sequence shown here is derived from an EMBL/GenBank/DDBJ whole genome shotgun (WGS) entry which is preliminary data.</text>
</comment>
<feature type="region of interest" description="Disordered" evidence="9">
    <location>
        <begin position="1"/>
        <end position="25"/>
    </location>
</feature>
<evidence type="ECO:0000256" key="2">
    <source>
        <dbReference type="ARBA" id="ARBA00010701"/>
    </source>
</evidence>
<dbReference type="GO" id="GO:0008970">
    <property type="term" value="F:phospholipase A1 activity"/>
    <property type="evidence" value="ECO:0007669"/>
    <property type="project" value="UniProtKB-ARBA"/>
</dbReference>
<name>A0A8T0GXI0_CERPU</name>
<keyword evidence="5" id="KW-0378">Hydrolase</keyword>
<evidence type="ECO:0000313" key="11">
    <source>
        <dbReference type="EMBL" id="KAG0562458.1"/>
    </source>
</evidence>
<dbReference type="PANTHER" id="PTHR31403:SF7">
    <property type="entry name" value="PHOSPHOLIPASE A1-IGAMMA3, CHLOROPLASTIC"/>
    <property type="match status" value="1"/>
</dbReference>
<evidence type="ECO:0000256" key="1">
    <source>
        <dbReference type="ARBA" id="ARBA00004229"/>
    </source>
</evidence>
<evidence type="ECO:0000256" key="9">
    <source>
        <dbReference type="SAM" id="MobiDB-lite"/>
    </source>
</evidence>
<evidence type="ECO:0000259" key="10">
    <source>
        <dbReference type="Pfam" id="PF01764"/>
    </source>
</evidence>
<dbReference type="Proteomes" id="UP000822688">
    <property type="component" value="Chromosome 9"/>
</dbReference>
<evidence type="ECO:0000256" key="5">
    <source>
        <dbReference type="ARBA" id="ARBA00022801"/>
    </source>
</evidence>
<feature type="domain" description="Fungal lipase-type" evidence="10">
    <location>
        <begin position="159"/>
        <end position="326"/>
    </location>
</feature>
<dbReference type="Pfam" id="PF01764">
    <property type="entry name" value="Lipase_3"/>
    <property type="match status" value="1"/>
</dbReference>
<keyword evidence="8" id="KW-0443">Lipid metabolism</keyword>
<dbReference type="CDD" id="cd00519">
    <property type="entry name" value="Lipase_3"/>
    <property type="match status" value="1"/>
</dbReference>
<dbReference type="InterPro" id="IPR029058">
    <property type="entry name" value="AB_hydrolase_fold"/>
</dbReference>
<protein>
    <recommendedName>
        <fullName evidence="10">Fungal lipase-type domain-containing protein</fullName>
    </recommendedName>
</protein>
<evidence type="ECO:0000256" key="4">
    <source>
        <dbReference type="ARBA" id="ARBA00022640"/>
    </source>
</evidence>
<evidence type="ECO:0000256" key="8">
    <source>
        <dbReference type="ARBA" id="ARBA00023098"/>
    </source>
</evidence>
<dbReference type="FunFam" id="3.40.50.1820:FF:000065">
    <property type="entry name" value="Phospholipase A1-II 3"/>
    <property type="match status" value="1"/>
</dbReference>
<organism evidence="11 12">
    <name type="scientific">Ceratodon purpureus</name>
    <name type="common">Fire moss</name>
    <name type="synonym">Dicranum purpureum</name>
    <dbReference type="NCBI Taxonomy" id="3225"/>
    <lineage>
        <taxon>Eukaryota</taxon>
        <taxon>Viridiplantae</taxon>
        <taxon>Streptophyta</taxon>
        <taxon>Embryophyta</taxon>
        <taxon>Bryophyta</taxon>
        <taxon>Bryophytina</taxon>
        <taxon>Bryopsida</taxon>
        <taxon>Dicranidae</taxon>
        <taxon>Pseudoditrichales</taxon>
        <taxon>Ditrichaceae</taxon>
        <taxon>Ceratodon</taxon>
    </lineage>
</organism>
<reference evidence="11" key="1">
    <citation type="submission" date="2020-06" db="EMBL/GenBank/DDBJ databases">
        <title>WGS assembly of Ceratodon purpureus strain R40.</title>
        <authorList>
            <person name="Carey S.B."/>
            <person name="Jenkins J."/>
            <person name="Shu S."/>
            <person name="Lovell J.T."/>
            <person name="Sreedasyam A."/>
            <person name="Maumus F."/>
            <person name="Tiley G.P."/>
            <person name="Fernandez-Pozo N."/>
            <person name="Barry K."/>
            <person name="Chen C."/>
            <person name="Wang M."/>
            <person name="Lipzen A."/>
            <person name="Daum C."/>
            <person name="Saski C.A."/>
            <person name="Payton A.C."/>
            <person name="Mcbreen J.C."/>
            <person name="Conrad R.E."/>
            <person name="Kollar L.M."/>
            <person name="Olsson S."/>
            <person name="Huttunen S."/>
            <person name="Landis J.B."/>
            <person name="Wickett N.J."/>
            <person name="Johnson M.G."/>
            <person name="Rensing S.A."/>
            <person name="Grimwood J."/>
            <person name="Schmutz J."/>
            <person name="Mcdaniel S.F."/>
        </authorList>
    </citation>
    <scope>NUCLEOTIDE SEQUENCE</scope>
    <source>
        <strain evidence="11">R40</strain>
    </source>
</reference>
<sequence length="489" mass="55213">MAAKTDDKPPTPPGVEGTHNRLEPPAAGAQIGKRWRELQGANDWKGLLNPLDEDLRAEIIRYGEFAEVTYDAFDFDKHSQYCGSCKYSKKNLFKEVELHNTGYIVTRYIYATANVEVPYILRKSEREDAWSSKSNWMGYVAVSTDPEEIKRLGRRDIMVVWRGTQTGLEWAANFADKLIPAVLMPHAAKPAHVPLTKVKVEAGFFSLYTSANPDSKFNQISAQDQLQMEMRGLVDKYKNEPEELSITICGHSLGSALATLSAYDFAESGFNKLSVGDKNLAVPITVFSFAGPRVGNSAFKKRIEEIGVKVLRMVNVNDKVPRVPGVLVNENVPSLENLLDNLPWTYSHVGVKLELNDKHSKHLNQEKSASWTTHNLEVYLHLVDGYGRYDKLPIRDLVLVNKRCGFLKDDKFVPEEWWQLKNKGLQYFPDQRRWYQPPRALEDVPVPPKQETIDKVNFLKSNGQMNVLTAGHEADDKTAPITDLPKVAA</sequence>
<comment type="similarity">
    <text evidence="2">Belongs to the AB hydrolase superfamily. Lipase family.</text>
</comment>
<accession>A0A8T0GXI0</accession>
<keyword evidence="7" id="KW-0442">Lipid degradation</keyword>
<keyword evidence="4" id="KW-0934">Plastid</keyword>
<keyword evidence="6" id="KW-0809">Transit peptide</keyword>
<dbReference type="GO" id="GO:0009507">
    <property type="term" value="C:chloroplast"/>
    <property type="evidence" value="ECO:0007669"/>
    <property type="project" value="UniProtKB-SubCell"/>
</dbReference>
<dbReference type="GO" id="GO:0016042">
    <property type="term" value="P:lipid catabolic process"/>
    <property type="evidence" value="ECO:0007669"/>
    <property type="project" value="UniProtKB-KW"/>
</dbReference>
<dbReference type="Gene3D" id="3.40.50.1820">
    <property type="entry name" value="alpha/beta hydrolase"/>
    <property type="match status" value="1"/>
</dbReference>
<evidence type="ECO:0000256" key="3">
    <source>
        <dbReference type="ARBA" id="ARBA00022528"/>
    </source>
</evidence>
<dbReference type="AlphaFoldDB" id="A0A8T0GXI0"/>
<evidence type="ECO:0000256" key="6">
    <source>
        <dbReference type="ARBA" id="ARBA00022946"/>
    </source>
</evidence>
<dbReference type="InterPro" id="IPR002921">
    <property type="entry name" value="Fungal_lipase-type"/>
</dbReference>
<dbReference type="EMBL" id="CM026430">
    <property type="protein sequence ID" value="KAG0562458.1"/>
    <property type="molecule type" value="Genomic_DNA"/>
</dbReference>
<evidence type="ECO:0000313" key="12">
    <source>
        <dbReference type="Proteomes" id="UP000822688"/>
    </source>
</evidence>